<dbReference type="EMBL" id="FOYZ01000001">
    <property type="protein sequence ID" value="SFR57492.1"/>
    <property type="molecule type" value="Genomic_DNA"/>
</dbReference>
<dbReference type="SUPFAM" id="SSF52402">
    <property type="entry name" value="Adenine nucleotide alpha hydrolases-like"/>
    <property type="match status" value="1"/>
</dbReference>
<evidence type="ECO:0000313" key="1">
    <source>
        <dbReference type="EMBL" id="SFR57492.1"/>
    </source>
</evidence>
<dbReference type="AlphaFoldDB" id="A0A1I6HSQ2"/>
<dbReference type="Gene3D" id="3.40.50.620">
    <property type="entry name" value="HUPs"/>
    <property type="match status" value="1"/>
</dbReference>
<dbReference type="OrthoDB" id="2080051at2"/>
<protein>
    <recommendedName>
        <fullName evidence="3">tRNA(Ile)-lysidine synthase TilS/MesJ</fullName>
    </recommendedName>
</protein>
<sequence>MNNKMKEDSFLPVFEAAYSKFSKMVQDYELIPDDIDKVSIGMSGGKDAQVMALMLHEFKYRERNDLELELLTATTPAWKFRPDEFFKKDSEQWQYAAEQKKAVDVTRKFWEEKGIPTVYVDQAPGVDENVIYNAKTPCVMCFIGLYRAMCEYLSKEYKSGKKVTLSVGITKFDLLYVLESLTIRSSGRTWEEDKKNYPSKYYFNRLQTSFFSPYPKILLGIPDTDITKITPIVNLTDNETRYIANAMNLPRIADPCAKLYGERFVSDKRSFDAYLASTTTEDMNLDHVNSGFFAEYQSLLDTFTRLGILPPKEDIDNILYPAINNQDIISIYN</sequence>
<evidence type="ECO:0000313" key="2">
    <source>
        <dbReference type="Proteomes" id="UP000199659"/>
    </source>
</evidence>
<dbReference type="STRING" id="37658.SAMN05661086_00251"/>
<dbReference type="RefSeq" id="WP_092558872.1">
    <property type="nucleotide sequence ID" value="NZ_FOYZ01000001.1"/>
</dbReference>
<gene>
    <name evidence="1" type="ORF">SAMN05661086_00251</name>
</gene>
<dbReference type="Proteomes" id="UP000199659">
    <property type="component" value="Unassembled WGS sequence"/>
</dbReference>
<proteinExistence type="predicted"/>
<dbReference type="InterPro" id="IPR014729">
    <property type="entry name" value="Rossmann-like_a/b/a_fold"/>
</dbReference>
<accession>A0A1I6HSQ2</accession>
<organism evidence="1 2">
    <name type="scientific">Anaeromicropila populeti</name>
    <dbReference type="NCBI Taxonomy" id="37658"/>
    <lineage>
        <taxon>Bacteria</taxon>
        <taxon>Bacillati</taxon>
        <taxon>Bacillota</taxon>
        <taxon>Clostridia</taxon>
        <taxon>Lachnospirales</taxon>
        <taxon>Lachnospiraceae</taxon>
        <taxon>Anaeromicropila</taxon>
    </lineage>
</organism>
<evidence type="ECO:0008006" key="3">
    <source>
        <dbReference type="Google" id="ProtNLM"/>
    </source>
</evidence>
<name>A0A1I6HSQ2_9FIRM</name>
<reference evidence="1 2" key="1">
    <citation type="submission" date="2016-10" db="EMBL/GenBank/DDBJ databases">
        <authorList>
            <person name="de Groot N.N."/>
        </authorList>
    </citation>
    <scope>NUCLEOTIDE SEQUENCE [LARGE SCALE GENOMIC DNA]</scope>
    <source>
        <strain evidence="1 2">743A</strain>
    </source>
</reference>
<keyword evidence="2" id="KW-1185">Reference proteome</keyword>